<dbReference type="SUPFAM" id="SSF52540">
    <property type="entry name" value="P-loop containing nucleoside triphosphate hydrolases"/>
    <property type="match status" value="1"/>
</dbReference>
<dbReference type="InterPro" id="IPR045063">
    <property type="entry name" value="Dynamin_N"/>
</dbReference>
<evidence type="ECO:0000259" key="7">
    <source>
        <dbReference type="Pfam" id="PF00350"/>
    </source>
</evidence>
<evidence type="ECO:0000256" key="2">
    <source>
        <dbReference type="ARBA" id="ARBA00022741"/>
    </source>
</evidence>
<dbReference type="InterPro" id="IPR027417">
    <property type="entry name" value="P-loop_NTPase"/>
</dbReference>
<reference evidence="8" key="1">
    <citation type="submission" date="2022-03" db="EMBL/GenBank/DDBJ databases">
        <title>Sea Food Isolates.</title>
        <authorList>
            <person name="Li c."/>
        </authorList>
    </citation>
    <scope>NUCLEOTIDE SEQUENCE</scope>
    <source>
        <strain evidence="8">19NY04SH03</strain>
    </source>
</reference>
<name>A0AAU6ULP6_UNCXX</name>
<dbReference type="EMBL" id="CP095347">
    <property type="protein sequence ID" value="XAG75146.1"/>
    <property type="molecule type" value="Genomic_DNA"/>
</dbReference>
<dbReference type="PANTHER" id="PTHR10465">
    <property type="entry name" value="TRANSMEMBRANE GTPASE FZO1"/>
    <property type="match status" value="1"/>
</dbReference>
<evidence type="ECO:0000256" key="5">
    <source>
        <dbReference type="ARBA" id="ARBA00023136"/>
    </source>
</evidence>
<keyword evidence="3" id="KW-0378">Hydrolase</keyword>
<keyword evidence="6" id="KW-0175">Coiled coil</keyword>
<dbReference type="Gene3D" id="3.40.50.300">
    <property type="entry name" value="P-loop containing nucleotide triphosphate hydrolases"/>
    <property type="match status" value="1"/>
</dbReference>
<dbReference type="GO" id="GO:0005525">
    <property type="term" value="F:GTP binding"/>
    <property type="evidence" value="ECO:0007669"/>
    <property type="project" value="UniProtKB-KW"/>
</dbReference>
<dbReference type="AlphaFoldDB" id="A0AAU6ULP6"/>
<comment type="subcellular location">
    <subcellularLocation>
        <location evidence="1">Membrane</location>
    </subcellularLocation>
</comment>
<dbReference type="GO" id="GO:0003924">
    <property type="term" value="F:GTPase activity"/>
    <property type="evidence" value="ECO:0007669"/>
    <property type="project" value="InterPro"/>
</dbReference>
<keyword evidence="2" id="KW-0547">Nucleotide-binding</keyword>
<accession>A0AAU6ULP6</accession>
<evidence type="ECO:0000256" key="4">
    <source>
        <dbReference type="ARBA" id="ARBA00023134"/>
    </source>
</evidence>
<evidence type="ECO:0000256" key="6">
    <source>
        <dbReference type="SAM" id="Coils"/>
    </source>
</evidence>
<feature type="domain" description="Dynamin N-terminal" evidence="7">
    <location>
        <begin position="38"/>
        <end position="242"/>
    </location>
</feature>
<organism evidence="8">
    <name type="scientific">bacterium 19NY04SH03</name>
    <dbReference type="NCBI Taxonomy" id="2920647"/>
    <lineage>
        <taxon>Bacteria</taxon>
    </lineage>
</organism>
<evidence type="ECO:0000256" key="1">
    <source>
        <dbReference type="ARBA" id="ARBA00004370"/>
    </source>
</evidence>
<keyword evidence="4" id="KW-0342">GTP-binding</keyword>
<dbReference type="GO" id="GO:0016020">
    <property type="term" value="C:membrane"/>
    <property type="evidence" value="ECO:0007669"/>
    <property type="project" value="UniProtKB-SubCell"/>
</dbReference>
<evidence type="ECO:0000256" key="3">
    <source>
        <dbReference type="ARBA" id="ARBA00022801"/>
    </source>
</evidence>
<gene>
    <name evidence="8" type="ORF">MRN42_15535</name>
</gene>
<dbReference type="Pfam" id="PF00350">
    <property type="entry name" value="Dynamin_N"/>
    <property type="match status" value="1"/>
</dbReference>
<evidence type="ECO:0000313" key="8">
    <source>
        <dbReference type="EMBL" id="XAG75146.1"/>
    </source>
</evidence>
<dbReference type="PANTHER" id="PTHR10465:SF0">
    <property type="entry name" value="SARCALUMENIN"/>
    <property type="match status" value="1"/>
</dbReference>
<proteinExistence type="predicted"/>
<protein>
    <submittedName>
        <fullName evidence="8">Dynamin family protein</fullName>
    </submittedName>
</protein>
<keyword evidence="5" id="KW-0472">Membrane</keyword>
<feature type="coiled-coil region" evidence="6">
    <location>
        <begin position="652"/>
        <end position="679"/>
    </location>
</feature>
<sequence>MDNSYCQQFNEIERLKTIEADLKKQQARWSETEQKLSIGIMGQVKAGKSSFANALLFNGRPILPEAATPKTANLTKISYGEHFCLKVDYYTKQEWDDIKRLAELQSQSVEAKVAKELVEMARGIDSSELQRCLTINTESRTTESIDGLQGLLNQYAGNDGCYTPLVKSTEISLPMDELKGFEVVDTPGMNDPVASRTQKTREYMANCDVVFFLSRCSQFLDKADDELLRNQLPNKGVKRLILVAGQFDSTILDDGYDRDSLQETVQNIINRQTRHAVKKAQEIAESKVTLNQQQMEMVHNSLSKPVFASTFAHGYATWPKETWSKSMLHTFEQLTELAEDEWDYELTQQDWLNLANFEALQHAFHQAKSDRQALLDQQKRNYLPNAYQNMLTQYDSLINSITQRVKFIQTKDVASIEKEQKECEKKAASIATILTFTLTQAKNEAKQEANELINQLKKDQLMFSQLTTREGTREVEESYSVSTSRWYNPFSWGSRETRYRTRTVTYQYHTTHDAIEQINQYGAESAGQIVSLFSKIISPTHLKLKLKQALINELDTHREEFDPMVFKSILENFINKLDLPTLDVNLGDTSSLIANSFHGEITSSSEMEQLRTKLSQALSTVLEKLQCEFEKQFNAVIDKLDSAGEGLAGDLSANLQQELEKMKQQIKDKEKEVLDYLDYLEKVESDKKAILARLAIV</sequence>
<dbReference type="InterPro" id="IPR027094">
    <property type="entry name" value="Mitofusin_fam"/>
</dbReference>